<dbReference type="EMBL" id="KV722574">
    <property type="protein sequence ID" value="OCH85601.1"/>
    <property type="molecule type" value="Genomic_DNA"/>
</dbReference>
<organism evidence="1 2">
    <name type="scientific">Obba rivulosa</name>
    <dbReference type="NCBI Taxonomy" id="1052685"/>
    <lineage>
        <taxon>Eukaryota</taxon>
        <taxon>Fungi</taxon>
        <taxon>Dikarya</taxon>
        <taxon>Basidiomycota</taxon>
        <taxon>Agaricomycotina</taxon>
        <taxon>Agaricomycetes</taxon>
        <taxon>Polyporales</taxon>
        <taxon>Gelatoporiaceae</taxon>
        <taxon>Obba</taxon>
    </lineage>
</organism>
<name>A0A8E2DG52_9APHY</name>
<protein>
    <submittedName>
        <fullName evidence="1">Uncharacterized protein</fullName>
    </submittedName>
</protein>
<keyword evidence="2" id="KW-1185">Reference proteome</keyword>
<reference evidence="1 2" key="1">
    <citation type="submission" date="2016-07" db="EMBL/GenBank/DDBJ databases">
        <title>Draft genome of the white-rot fungus Obba rivulosa 3A-2.</title>
        <authorList>
            <consortium name="DOE Joint Genome Institute"/>
            <person name="Miettinen O."/>
            <person name="Riley R."/>
            <person name="Acob R."/>
            <person name="Barry K."/>
            <person name="Cullen D."/>
            <person name="De Vries R."/>
            <person name="Hainaut M."/>
            <person name="Hatakka A."/>
            <person name="Henrissat B."/>
            <person name="Hilden K."/>
            <person name="Kuo R."/>
            <person name="Labutti K."/>
            <person name="Lipzen A."/>
            <person name="Makela M.R."/>
            <person name="Sandor L."/>
            <person name="Spatafora J.W."/>
            <person name="Grigoriev I.V."/>
            <person name="Hibbett D.S."/>
        </authorList>
    </citation>
    <scope>NUCLEOTIDE SEQUENCE [LARGE SCALE GENOMIC DNA]</scope>
    <source>
        <strain evidence="1 2">3A-2</strain>
    </source>
</reference>
<accession>A0A8E2DG52</accession>
<evidence type="ECO:0000313" key="2">
    <source>
        <dbReference type="Proteomes" id="UP000250043"/>
    </source>
</evidence>
<dbReference type="Proteomes" id="UP000250043">
    <property type="component" value="Unassembled WGS sequence"/>
</dbReference>
<dbReference type="AlphaFoldDB" id="A0A8E2DG52"/>
<proteinExistence type="predicted"/>
<sequence>MSRVVHPHRTSSNTSQRSALGQGSYFAYRAERSAKRDHQGQTVVAGPGCVAVTRPYQTSTSMFRREMSQRCDRRLENAVGPGGTERCGAGGDWTTARPRIWQSTSSRLSIINPCVILVRLRAERCTFICWARIETAFIPAMWPGDSACVPDEHSSTNRSTGVRTRTLGRRRTLCRDQRCVIVCCSKQRTGPRSVA</sequence>
<evidence type="ECO:0000313" key="1">
    <source>
        <dbReference type="EMBL" id="OCH85601.1"/>
    </source>
</evidence>
<gene>
    <name evidence="1" type="ORF">OBBRIDRAFT_296560</name>
</gene>